<organism evidence="1 2">
    <name type="scientific">Neorickettsia risticii (strain Illinois)</name>
    <dbReference type="NCBI Taxonomy" id="434131"/>
    <lineage>
        <taxon>Bacteria</taxon>
        <taxon>Pseudomonadati</taxon>
        <taxon>Pseudomonadota</taxon>
        <taxon>Alphaproteobacteria</taxon>
        <taxon>Rickettsiales</taxon>
        <taxon>Anaplasmataceae</taxon>
        <taxon>Neorickettsia</taxon>
    </lineage>
</organism>
<gene>
    <name evidence="1" type="ordered locus">NRI_0835</name>
</gene>
<evidence type="ECO:0000313" key="1">
    <source>
        <dbReference type="EMBL" id="ACT69799.1"/>
    </source>
</evidence>
<sequence>MAMCYSTRVACSAGEEKNLERFLLGPGSLIKVVRSACIGSMFRFCLLMTNKGAFFVNI</sequence>
<accession>C6V5Y5</accession>
<dbReference type="AlphaFoldDB" id="C6V5Y5"/>
<name>C6V5Y5_NEORI</name>
<dbReference type="HOGENOM" id="CLU_2974768_0_0_5"/>
<evidence type="ECO:0000313" key="2">
    <source>
        <dbReference type="Proteomes" id="UP000001627"/>
    </source>
</evidence>
<dbReference type="KEGG" id="nri:NRI_0835"/>
<dbReference type="EMBL" id="CP001431">
    <property type="protein sequence ID" value="ACT69799.1"/>
    <property type="molecule type" value="Genomic_DNA"/>
</dbReference>
<keyword evidence="2" id="KW-1185">Reference proteome</keyword>
<proteinExistence type="predicted"/>
<reference evidence="1 2" key="1">
    <citation type="journal article" date="2009" name="Nucleic Acids Res.">
        <title>Analysis of complete genome sequence of Neorickettsia risticii: causative agent of Potomac horse fever.</title>
        <authorList>
            <person name="Lin M."/>
            <person name="Zhang C."/>
            <person name="Gibson K."/>
            <person name="Rikihisa Y."/>
        </authorList>
    </citation>
    <scope>NUCLEOTIDE SEQUENCE [LARGE SCALE GENOMIC DNA]</scope>
    <source>
        <strain evidence="1 2">Illinois</strain>
    </source>
</reference>
<dbReference type="STRING" id="434131.NRI_0835"/>
<protein>
    <submittedName>
        <fullName evidence="1">Uncharacterized protein</fullName>
    </submittedName>
</protein>
<dbReference type="Proteomes" id="UP000001627">
    <property type="component" value="Chromosome"/>
</dbReference>